<comment type="cofactor">
    <cofactor evidence="1">
        <name>FAD</name>
        <dbReference type="ChEBI" id="CHEBI:57692"/>
    </cofactor>
</comment>
<evidence type="ECO:0000256" key="8">
    <source>
        <dbReference type="ARBA" id="ARBA00023027"/>
    </source>
</evidence>
<dbReference type="OMA" id="GLMPINS"/>
<sequence>MKIVDKLLQAEKEQRATYSFEFFPPKTEPGLANLFDRLERMARLKPDFVSCTWGAGGFTQEKTLEICSTAQSVYGLETLMHLTCTNMERSTIDEALEKAKEAGIQNILALRGDSPRGQEYWTPCDTGFTHASDLVRYIREKHGDYFCIGVGGYPEGHMDAPDQATDLKYLKEKVDCGADFILTQLFFDVNTFINFVQRCRAEGITVPIIPGIMPIPTNQSFRRIINLCRIQVPKSILDDLDAIRGDDQKVKDYGVNLATDMIKKILATKLVPGFHLSTLNLERSVRLILDGLDIVRQEPHNLFPSKHAAKLMPWMAGRDHVENWDEFPNGRYGDARSPAFGENTYGASQVLPTSEAVLKWGKPVEKEDITELFIKYIQGKLDNLPWCDEPLQTETDMIQQQLSQINRNGYWTVGSQPAVNGVPSDDTVYGWGPKGGFVYQKAFIEFFVEDTQVPALLKKLRADPCVTYFATNQNGEFKTNMDDEAQNAVTWGVFPGKEIIQPTIIERVSFLAWKEEAYSLWTEWEQQYPPESPTAKLLRDVGQRYWLLNVVHNDFQEPDSLFDAMLS</sequence>
<dbReference type="Pfam" id="PF21895">
    <property type="entry name" value="MTHFR_C"/>
    <property type="match status" value="1"/>
</dbReference>
<dbReference type="GO" id="GO:0009086">
    <property type="term" value="P:methionine biosynthetic process"/>
    <property type="evidence" value="ECO:0007669"/>
    <property type="project" value="InterPro"/>
</dbReference>
<dbReference type="Proteomes" id="UP000242180">
    <property type="component" value="Unassembled WGS sequence"/>
</dbReference>
<dbReference type="EMBL" id="MCGN01000002">
    <property type="protein sequence ID" value="ORZ01321.1"/>
    <property type="molecule type" value="Genomic_DNA"/>
</dbReference>
<dbReference type="InterPro" id="IPR004620">
    <property type="entry name" value="MTHF_reductase_bac"/>
</dbReference>
<dbReference type="CDD" id="cd00537">
    <property type="entry name" value="MTHFR"/>
    <property type="match status" value="1"/>
</dbReference>
<dbReference type="PANTHER" id="PTHR45754">
    <property type="entry name" value="METHYLENETETRAHYDROFOLATE REDUCTASE"/>
    <property type="match status" value="1"/>
</dbReference>
<evidence type="ECO:0000256" key="7">
    <source>
        <dbReference type="ARBA" id="ARBA00023002"/>
    </source>
</evidence>
<dbReference type="NCBIfam" id="TIGR00677">
    <property type="entry name" value="fadh2_euk"/>
    <property type="match status" value="1"/>
</dbReference>
<keyword evidence="8" id="KW-0520">NAD</keyword>
<organism evidence="12 13">
    <name type="scientific">Syncephalastrum racemosum</name>
    <name type="common">Filamentous fungus</name>
    <dbReference type="NCBI Taxonomy" id="13706"/>
    <lineage>
        <taxon>Eukaryota</taxon>
        <taxon>Fungi</taxon>
        <taxon>Fungi incertae sedis</taxon>
        <taxon>Mucoromycota</taxon>
        <taxon>Mucoromycotina</taxon>
        <taxon>Mucoromycetes</taxon>
        <taxon>Mucorales</taxon>
        <taxon>Syncephalastraceae</taxon>
        <taxon>Syncephalastrum</taxon>
    </lineage>
</organism>
<comment type="caution">
    <text evidence="12">The sequence shown here is derived from an EMBL/GenBank/DDBJ whole genome shotgun (WGS) entry which is preliminary data.</text>
</comment>
<dbReference type="UniPathway" id="UPA00193"/>
<gene>
    <name evidence="12" type="ORF">BCR43DRAFT_512209</name>
</gene>
<dbReference type="FunFam" id="3.20.20.220:FF:000002">
    <property type="entry name" value="Methylenetetrahydrofolate reductase"/>
    <property type="match status" value="1"/>
</dbReference>
<dbReference type="Gene3D" id="3.20.20.220">
    <property type="match status" value="1"/>
</dbReference>
<evidence type="ECO:0000256" key="9">
    <source>
        <dbReference type="ARBA" id="ARBA00034529"/>
    </source>
</evidence>
<feature type="domain" description="MTHFR SAM-binding regulatory" evidence="11">
    <location>
        <begin position="321"/>
        <end position="563"/>
    </location>
</feature>
<keyword evidence="5" id="KW-0274">FAD</keyword>
<dbReference type="GO" id="GO:0071949">
    <property type="term" value="F:FAD binding"/>
    <property type="evidence" value="ECO:0007669"/>
    <property type="project" value="TreeGrafter"/>
</dbReference>
<evidence type="ECO:0000256" key="3">
    <source>
        <dbReference type="ARBA" id="ARBA00006743"/>
    </source>
</evidence>
<dbReference type="InterPro" id="IPR029041">
    <property type="entry name" value="FAD-linked_oxidoreductase-like"/>
</dbReference>
<evidence type="ECO:0000259" key="11">
    <source>
        <dbReference type="Pfam" id="PF21895"/>
    </source>
</evidence>
<comment type="pathway">
    <text evidence="2 10">One-carbon metabolism; tetrahydrofolate interconversion.</text>
</comment>
<dbReference type="GO" id="GO:0106312">
    <property type="term" value="F:methylenetetrahydrofolate reductase (NADH) activity"/>
    <property type="evidence" value="ECO:0007669"/>
    <property type="project" value="UniProtKB-EC"/>
</dbReference>
<evidence type="ECO:0000256" key="2">
    <source>
        <dbReference type="ARBA" id="ARBA00004777"/>
    </source>
</evidence>
<comment type="similarity">
    <text evidence="3">Belongs to the methylenetetrahydrofolate reductase family.</text>
</comment>
<accession>A0A1X2HPP1</accession>
<keyword evidence="13" id="KW-1185">Reference proteome</keyword>
<dbReference type="InParanoid" id="A0A1X2HPP1"/>
<dbReference type="NCBIfam" id="TIGR00676">
    <property type="entry name" value="fadh2"/>
    <property type="match status" value="1"/>
</dbReference>
<dbReference type="Pfam" id="PF02219">
    <property type="entry name" value="MTHFR"/>
    <property type="match status" value="1"/>
</dbReference>
<keyword evidence="6" id="KW-0521">NADP</keyword>
<evidence type="ECO:0000313" key="13">
    <source>
        <dbReference type="Proteomes" id="UP000242180"/>
    </source>
</evidence>
<proteinExistence type="inferred from homology"/>
<dbReference type="GO" id="GO:0035999">
    <property type="term" value="P:tetrahydrofolate interconversion"/>
    <property type="evidence" value="ECO:0007669"/>
    <property type="project" value="UniProtKB-UniPathway"/>
</dbReference>
<dbReference type="PANTHER" id="PTHR45754:SF1">
    <property type="entry name" value="METHYLENETETRAHYDROFOLATE REDUCTASE 1"/>
    <property type="match status" value="1"/>
</dbReference>
<dbReference type="SUPFAM" id="SSF51730">
    <property type="entry name" value="FAD-linked oxidoreductase"/>
    <property type="match status" value="1"/>
</dbReference>
<dbReference type="EC" id="1.5.1.54" evidence="9"/>
<evidence type="ECO:0000256" key="1">
    <source>
        <dbReference type="ARBA" id="ARBA00001974"/>
    </source>
</evidence>
<dbReference type="OrthoDB" id="16284at2759"/>
<dbReference type="GO" id="GO:0005829">
    <property type="term" value="C:cytosol"/>
    <property type="evidence" value="ECO:0007669"/>
    <property type="project" value="InterPro"/>
</dbReference>
<dbReference type="InterPro" id="IPR003171">
    <property type="entry name" value="Mehydrof_redctse-like"/>
</dbReference>
<evidence type="ECO:0000256" key="5">
    <source>
        <dbReference type="ARBA" id="ARBA00022827"/>
    </source>
</evidence>
<dbReference type="AlphaFoldDB" id="A0A1X2HPP1"/>
<keyword evidence="7" id="KW-0560">Oxidoreductase</keyword>
<dbReference type="InterPro" id="IPR004621">
    <property type="entry name" value="Fadh2_euk"/>
</dbReference>
<evidence type="ECO:0000256" key="10">
    <source>
        <dbReference type="RuleBase" id="RU004254"/>
    </source>
</evidence>
<evidence type="ECO:0000256" key="4">
    <source>
        <dbReference type="ARBA" id="ARBA00022630"/>
    </source>
</evidence>
<dbReference type="InterPro" id="IPR053806">
    <property type="entry name" value="MTHFR_C"/>
</dbReference>
<protein>
    <recommendedName>
        <fullName evidence="9">methylenetetrahydrofolate reductase (NADH)</fullName>
        <ecNumber evidence="9">1.5.1.54</ecNumber>
    </recommendedName>
</protein>
<evidence type="ECO:0000256" key="6">
    <source>
        <dbReference type="ARBA" id="ARBA00022857"/>
    </source>
</evidence>
<keyword evidence="4" id="KW-0285">Flavoprotein</keyword>
<dbReference type="STRING" id="13706.A0A1X2HPP1"/>
<evidence type="ECO:0000313" key="12">
    <source>
        <dbReference type="EMBL" id="ORZ01321.1"/>
    </source>
</evidence>
<name>A0A1X2HPP1_SYNRA</name>
<reference evidence="12 13" key="1">
    <citation type="submission" date="2016-07" db="EMBL/GenBank/DDBJ databases">
        <title>Pervasive Adenine N6-methylation of Active Genes in Fungi.</title>
        <authorList>
            <consortium name="DOE Joint Genome Institute"/>
            <person name="Mondo S.J."/>
            <person name="Dannebaum R.O."/>
            <person name="Kuo R.C."/>
            <person name="Labutti K."/>
            <person name="Haridas S."/>
            <person name="Kuo A."/>
            <person name="Salamov A."/>
            <person name="Ahrendt S.R."/>
            <person name="Lipzen A."/>
            <person name="Sullivan W."/>
            <person name="Andreopoulos W.B."/>
            <person name="Clum A."/>
            <person name="Lindquist E."/>
            <person name="Daum C."/>
            <person name="Ramamoorthy G.K."/>
            <person name="Gryganskyi A."/>
            <person name="Culley D."/>
            <person name="Magnuson J.K."/>
            <person name="James T.Y."/>
            <person name="O'Malley M.A."/>
            <person name="Stajich J.E."/>
            <person name="Spatafora J.W."/>
            <person name="Visel A."/>
            <person name="Grigoriev I.V."/>
        </authorList>
    </citation>
    <scope>NUCLEOTIDE SEQUENCE [LARGE SCALE GENOMIC DNA]</scope>
    <source>
        <strain evidence="12 13">NRRL 2496</strain>
    </source>
</reference>